<evidence type="ECO:0000313" key="3">
    <source>
        <dbReference type="EMBL" id="SMF87342.1"/>
    </source>
</evidence>
<gene>
    <name evidence="3" type="ORF">SAMN02982917_6244</name>
</gene>
<feature type="coiled-coil region" evidence="1">
    <location>
        <begin position="78"/>
        <end position="105"/>
    </location>
</feature>
<dbReference type="EMBL" id="FXAK01000008">
    <property type="protein sequence ID" value="SMF87342.1"/>
    <property type="molecule type" value="Genomic_DNA"/>
</dbReference>
<dbReference type="InterPro" id="IPR058575">
    <property type="entry name" value="NTP_transf_8_dom"/>
</dbReference>
<name>A0A1X7HJP8_9PROT</name>
<protein>
    <recommendedName>
        <fullName evidence="2">Nucleotidyltransferase-like domain-containing protein</fullName>
    </recommendedName>
</protein>
<feature type="domain" description="Nucleotidyltransferase-like" evidence="2">
    <location>
        <begin position="119"/>
        <end position="320"/>
    </location>
</feature>
<accession>A0A1X7HJP8</accession>
<dbReference type="Pfam" id="PF12281">
    <property type="entry name" value="NTP_transf_8"/>
    <property type="match status" value="1"/>
</dbReference>
<dbReference type="AlphaFoldDB" id="A0A1X7HJP8"/>
<evidence type="ECO:0000259" key="2">
    <source>
        <dbReference type="Pfam" id="PF12281"/>
    </source>
</evidence>
<dbReference type="OrthoDB" id="8250574at2"/>
<dbReference type="Proteomes" id="UP000192936">
    <property type="component" value="Unassembled WGS sequence"/>
</dbReference>
<organism evidence="3 4">
    <name type="scientific">Azospirillum oryzae</name>
    <dbReference type="NCBI Taxonomy" id="286727"/>
    <lineage>
        <taxon>Bacteria</taxon>
        <taxon>Pseudomonadati</taxon>
        <taxon>Pseudomonadota</taxon>
        <taxon>Alphaproteobacteria</taxon>
        <taxon>Rhodospirillales</taxon>
        <taxon>Azospirillaceae</taxon>
        <taxon>Azospirillum</taxon>
    </lineage>
</organism>
<evidence type="ECO:0000256" key="1">
    <source>
        <dbReference type="SAM" id="Coils"/>
    </source>
</evidence>
<dbReference type="RefSeq" id="WP_085091086.1">
    <property type="nucleotide sequence ID" value="NZ_FXAK01000008.1"/>
</dbReference>
<proteinExistence type="predicted"/>
<reference evidence="3 4" key="1">
    <citation type="submission" date="2017-04" db="EMBL/GenBank/DDBJ databases">
        <authorList>
            <person name="Afonso C.L."/>
            <person name="Miller P.J."/>
            <person name="Scott M.A."/>
            <person name="Spackman E."/>
            <person name="Goraichik I."/>
            <person name="Dimitrov K.M."/>
            <person name="Suarez D.L."/>
            <person name="Swayne D.E."/>
        </authorList>
    </citation>
    <scope>NUCLEOTIDE SEQUENCE [LARGE SCALE GENOMIC DNA]</scope>
    <source>
        <strain evidence="3 4">A2P</strain>
    </source>
</reference>
<sequence>MSDLLPMTANQRRMLVDTRQLWDAWQAAWRRRAGYAGSLSWKEEKGSDYLVKVFDDPGTRVRKMRSLGPRSPETERIYQEFRTGKEEAKERLDSLSRRLSEQARLNRAVDLGRVPTIASKILRRLDREGLLGHNVYIAGTNAIYAYEAAAGVFVRTDLLATGDLGILMEARARLRLTVTGEEPASVIDVLRSVDRSFKKADEASFRAVNRDGYYVDLIKAAANPPWRDEREGFGEGDLLASSIANMKWVANAPKFEATAVGEDGQPVPMACPDPRAFALYKLWLGTKDDGRDPVKRARDVEQAHTVAAIVTQHLPQLPFEPEHLKCFPKPVVDFASEGDDPFFKPF</sequence>
<evidence type="ECO:0000313" key="4">
    <source>
        <dbReference type="Proteomes" id="UP000192936"/>
    </source>
</evidence>
<keyword evidence="1" id="KW-0175">Coiled coil</keyword>
<dbReference type="STRING" id="286727.SAMN02982917_6244"/>